<organism evidence="1 2">
    <name type="scientific">Rhizosphaericola mali</name>
    <dbReference type="NCBI Taxonomy" id="2545455"/>
    <lineage>
        <taxon>Bacteria</taxon>
        <taxon>Pseudomonadati</taxon>
        <taxon>Bacteroidota</taxon>
        <taxon>Chitinophagia</taxon>
        <taxon>Chitinophagales</taxon>
        <taxon>Chitinophagaceae</taxon>
        <taxon>Rhizosphaericola</taxon>
    </lineage>
</organism>
<dbReference type="KEGG" id="arac:E0W69_013260"/>
<protein>
    <submittedName>
        <fullName evidence="1">Uncharacterized protein</fullName>
    </submittedName>
</protein>
<dbReference type="Proteomes" id="UP000292424">
    <property type="component" value="Chromosome"/>
</dbReference>
<sequence>MRQLKKEQQKETKDLGDQFAKYEIVVNHNYTPILPETSSFPIQTKNYQLYYPSENIVKRQYSLFKPPCA</sequence>
<evidence type="ECO:0000313" key="1">
    <source>
        <dbReference type="EMBL" id="QES89588.1"/>
    </source>
</evidence>
<name>A0A5P2G4H2_9BACT</name>
<dbReference type="AlphaFoldDB" id="A0A5P2G4H2"/>
<dbReference type="EMBL" id="CP044016">
    <property type="protein sequence ID" value="QES89588.1"/>
    <property type="molecule type" value="Genomic_DNA"/>
</dbReference>
<reference evidence="1 2" key="1">
    <citation type="submission" date="2019-09" db="EMBL/GenBank/DDBJ databases">
        <title>Complete genome sequence of Arachidicoccus sp. B3-10 isolated from apple orchard soil.</title>
        <authorList>
            <person name="Kim H.S."/>
            <person name="Han K.-I."/>
            <person name="Suh M.K."/>
            <person name="Lee K.C."/>
            <person name="Eom M.K."/>
            <person name="Kim J.-S."/>
            <person name="Kang S.W."/>
            <person name="Sin Y."/>
            <person name="Lee J.-S."/>
        </authorList>
    </citation>
    <scope>NUCLEOTIDE SEQUENCE [LARGE SCALE GENOMIC DNA]</scope>
    <source>
        <strain evidence="1 2">B3-10</strain>
    </source>
</reference>
<accession>A0A5P2G4H2</accession>
<evidence type="ECO:0000313" key="2">
    <source>
        <dbReference type="Proteomes" id="UP000292424"/>
    </source>
</evidence>
<keyword evidence="2" id="KW-1185">Reference proteome</keyword>
<gene>
    <name evidence="1" type="ORF">E0W69_013260</name>
</gene>
<proteinExistence type="predicted"/>